<evidence type="ECO:0000313" key="3">
    <source>
        <dbReference type="Proteomes" id="UP000283895"/>
    </source>
</evidence>
<dbReference type="OrthoDB" id="4768569at2759"/>
<evidence type="ECO:0000313" key="2">
    <source>
        <dbReference type="EMBL" id="ROW10928.1"/>
    </source>
</evidence>
<sequence>MAKTATHHKSIAELVYRLAEAVELVLTTLCSFATSEHVFHMERMVANGKRTICPPFIHFDLHLSPGQVLASCLIFGVSVSSFVYRRQDKDPAQAVVFLVVVLVVIALGFGSGASMNIILLGWLPWAADVAMVISVWNHYLSRGGMERQGVDEKNGRPD</sequence>
<keyword evidence="1" id="KW-0472">Membrane</keyword>
<dbReference type="Proteomes" id="UP000283895">
    <property type="component" value="Unassembled WGS sequence"/>
</dbReference>
<protein>
    <submittedName>
        <fullName evidence="2">Uncharacterized protein</fullName>
    </submittedName>
</protein>
<keyword evidence="1" id="KW-1133">Transmembrane helix</keyword>
<dbReference type="AlphaFoldDB" id="A0A423X4J5"/>
<reference evidence="2 3" key="1">
    <citation type="submission" date="2015-09" db="EMBL/GenBank/DDBJ databases">
        <title>Host preference determinants of Valsa canker pathogens revealed by comparative genomics.</title>
        <authorList>
            <person name="Yin Z."/>
            <person name="Huang L."/>
        </authorList>
    </citation>
    <scope>NUCLEOTIDE SEQUENCE [LARGE SCALE GENOMIC DNA]</scope>
    <source>
        <strain evidence="2 3">03-1</strain>
    </source>
</reference>
<dbReference type="EMBL" id="LKEA01000002">
    <property type="protein sequence ID" value="ROW10928.1"/>
    <property type="molecule type" value="Genomic_DNA"/>
</dbReference>
<gene>
    <name evidence="2" type="ORF">VMCG_01011</name>
</gene>
<keyword evidence="1" id="KW-0812">Transmembrane</keyword>
<feature type="transmembrane region" description="Helical" evidence="1">
    <location>
        <begin position="91"/>
        <end position="111"/>
    </location>
</feature>
<feature type="transmembrane region" description="Helical" evidence="1">
    <location>
        <begin position="117"/>
        <end position="139"/>
    </location>
</feature>
<proteinExistence type="predicted"/>
<name>A0A423X4J5_9PEZI</name>
<comment type="caution">
    <text evidence="2">The sequence shown here is derived from an EMBL/GenBank/DDBJ whole genome shotgun (WGS) entry which is preliminary data.</text>
</comment>
<accession>A0A423X4J5</accession>
<organism evidence="2 3">
    <name type="scientific">Cytospora schulzeri</name>
    <dbReference type="NCBI Taxonomy" id="448051"/>
    <lineage>
        <taxon>Eukaryota</taxon>
        <taxon>Fungi</taxon>
        <taxon>Dikarya</taxon>
        <taxon>Ascomycota</taxon>
        <taxon>Pezizomycotina</taxon>
        <taxon>Sordariomycetes</taxon>
        <taxon>Sordariomycetidae</taxon>
        <taxon>Diaporthales</taxon>
        <taxon>Cytosporaceae</taxon>
        <taxon>Cytospora</taxon>
    </lineage>
</organism>
<keyword evidence="3" id="KW-1185">Reference proteome</keyword>
<evidence type="ECO:0000256" key="1">
    <source>
        <dbReference type="SAM" id="Phobius"/>
    </source>
</evidence>